<feature type="transmembrane region" description="Helical" evidence="6">
    <location>
        <begin position="140"/>
        <end position="160"/>
    </location>
</feature>
<feature type="transmembrane region" description="Helical" evidence="6">
    <location>
        <begin position="82"/>
        <end position="101"/>
    </location>
</feature>
<feature type="transmembrane region" description="Helical" evidence="6">
    <location>
        <begin position="310"/>
        <end position="330"/>
    </location>
</feature>
<evidence type="ECO:0000256" key="1">
    <source>
        <dbReference type="ARBA" id="ARBA00004651"/>
    </source>
</evidence>
<evidence type="ECO:0000256" key="2">
    <source>
        <dbReference type="ARBA" id="ARBA00022475"/>
    </source>
</evidence>
<evidence type="ECO:0000256" key="6">
    <source>
        <dbReference type="SAM" id="Phobius"/>
    </source>
</evidence>
<proteinExistence type="predicted"/>
<dbReference type="Gene3D" id="1.20.1250.20">
    <property type="entry name" value="MFS general substrate transporter like domains"/>
    <property type="match status" value="1"/>
</dbReference>
<feature type="transmembrane region" description="Helical" evidence="6">
    <location>
        <begin position="107"/>
        <end position="128"/>
    </location>
</feature>
<feature type="transmembrane region" description="Helical" evidence="6">
    <location>
        <begin position="254"/>
        <end position="273"/>
    </location>
</feature>
<dbReference type="PANTHER" id="PTHR43124">
    <property type="entry name" value="PURINE EFFLUX PUMP PBUE"/>
    <property type="match status" value="1"/>
</dbReference>
<evidence type="ECO:0000313" key="9">
    <source>
        <dbReference type="Proteomes" id="UP000615989"/>
    </source>
</evidence>
<feature type="transmembrane region" description="Helical" evidence="6">
    <location>
        <begin position="166"/>
        <end position="187"/>
    </location>
</feature>
<evidence type="ECO:0000256" key="3">
    <source>
        <dbReference type="ARBA" id="ARBA00022692"/>
    </source>
</evidence>
<evidence type="ECO:0000313" key="8">
    <source>
        <dbReference type="EMBL" id="NMG25184.1"/>
    </source>
</evidence>
<dbReference type="RefSeq" id="WP_169118548.1">
    <property type="nucleotide sequence ID" value="NZ_WTVG02000039.1"/>
</dbReference>
<sequence length="402" mass="41625">MPLTEPGGLRGDPRRLIAVLRVVHMTHLIDFMIMMPLGSHFIRAFGMPASGLGALVFAYTVSAGIAGVVVGSVIDRFDRRRLLRIVYCGFLLSLLLTASAGSADALFAARLLAGISGGVLSAMIQTIVADAVPPERRASAIGRVMTGHALAAVLGVPLGLALASALGWRSVFAALALLSVVAAYGVARHVPALPHARELATSRADSVAAAFTARRSATAFALTFAVTFSAYAVVAYVAPYWVGNVGIAESELPLVYLGAGALSFFTSPLAGRLADRHGRCTVFALAMLLSAAAILLVTDAPRLPLGAALALGWVFFVVVYARWVPALALLSEVPAPASRGAFMMWNGVVTQLGMGAGALFTGSVIERAADGSLQGFDTVGYVAAAVSLIAIALGRLIADTRR</sequence>
<comment type="subcellular location">
    <subcellularLocation>
        <location evidence="1">Cell membrane</location>
        <topology evidence="1">Multi-pass membrane protein</topology>
    </subcellularLocation>
</comment>
<feature type="transmembrane region" description="Helical" evidence="6">
    <location>
        <begin position="219"/>
        <end position="242"/>
    </location>
</feature>
<evidence type="ECO:0000256" key="5">
    <source>
        <dbReference type="ARBA" id="ARBA00023136"/>
    </source>
</evidence>
<evidence type="ECO:0000259" key="7">
    <source>
        <dbReference type="PROSITE" id="PS50850"/>
    </source>
</evidence>
<keyword evidence="9" id="KW-1185">Reference proteome</keyword>
<dbReference type="InterPro" id="IPR011701">
    <property type="entry name" value="MFS"/>
</dbReference>
<feature type="transmembrane region" description="Helical" evidence="6">
    <location>
        <begin position="342"/>
        <end position="360"/>
    </location>
</feature>
<feature type="transmembrane region" description="Helical" evidence="6">
    <location>
        <begin position="16"/>
        <end position="37"/>
    </location>
</feature>
<protein>
    <submittedName>
        <fullName evidence="8">MFS transporter</fullName>
    </submittedName>
</protein>
<organism evidence="8 9">
    <name type="scientific">Aromatoleum anaerobium</name>
    <dbReference type="NCBI Taxonomy" id="182180"/>
    <lineage>
        <taxon>Bacteria</taxon>
        <taxon>Pseudomonadati</taxon>
        <taxon>Pseudomonadota</taxon>
        <taxon>Betaproteobacteria</taxon>
        <taxon>Rhodocyclales</taxon>
        <taxon>Rhodocyclaceae</taxon>
        <taxon>Aromatoleum</taxon>
    </lineage>
</organism>
<evidence type="ECO:0000256" key="4">
    <source>
        <dbReference type="ARBA" id="ARBA00022989"/>
    </source>
</evidence>
<reference evidence="8" key="1">
    <citation type="submission" date="2019-12" db="EMBL/GenBank/DDBJ databases">
        <title>Comparative genomics gives insights into the taxonomy of the Azoarcus-Aromatoleum group and reveals separate origins of nif in the plant-associated Azoarcus and non-plant-associated Aromatoleum sub-groups.</title>
        <authorList>
            <person name="Lafos M."/>
            <person name="Maluk M."/>
            <person name="Batista M."/>
            <person name="Junghare M."/>
            <person name="Carmona M."/>
            <person name="Faoro H."/>
            <person name="Cruz L.M."/>
            <person name="Battistoni F."/>
            <person name="De Souza E."/>
            <person name="Pedrosa F."/>
            <person name="Chen W.-M."/>
            <person name="Poole P.S."/>
            <person name="Dixon R.A."/>
            <person name="James E.K."/>
        </authorList>
    </citation>
    <scope>NUCLEOTIDE SEQUENCE</scope>
    <source>
        <strain evidence="8">LuFRes1</strain>
    </source>
</reference>
<feature type="transmembrane region" description="Helical" evidence="6">
    <location>
        <begin position="280"/>
        <end position="298"/>
    </location>
</feature>
<dbReference type="EMBL" id="WTVG01000026">
    <property type="protein sequence ID" value="NMG25184.1"/>
    <property type="molecule type" value="Genomic_DNA"/>
</dbReference>
<keyword evidence="2" id="KW-1003">Cell membrane</keyword>
<feature type="domain" description="Major facilitator superfamily (MFS) profile" evidence="7">
    <location>
        <begin position="16"/>
        <end position="402"/>
    </location>
</feature>
<dbReference type="Proteomes" id="UP000615989">
    <property type="component" value="Unassembled WGS sequence"/>
</dbReference>
<dbReference type="PROSITE" id="PS50850">
    <property type="entry name" value="MFS"/>
    <property type="match status" value="1"/>
</dbReference>
<feature type="transmembrane region" description="Helical" evidence="6">
    <location>
        <begin position="380"/>
        <end position="398"/>
    </location>
</feature>
<dbReference type="PANTHER" id="PTHR43124:SF10">
    <property type="entry name" value="PURINE EFFLUX PUMP PBUE"/>
    <property type="match status" value="1"/>
</dbReference>
<dbReference type="InterPro" id="IPR020846">
    <property type="entry name" value="MFS_dom"/>
</dbReference>
<dbReference type="InterPro" id="IPR050189">
    <property type="entry name" value="MFS_Efflux_Transporters"/>
</dbReference>
<keyword evidence="4 6" id="KW-1133">Transmembrane helix</keyword>
<dbReference type="Pfam" id="PF07690">
    <property type="entry name" value="MFS_1"/>
    <property type="match status" value="1"/>
</dbReference>
<name>A0ABX1PKV0_9RHOO</name>
<dbReference type="InterPro" id="IPR036259">
    <property type="entry name" value="MFS_trans_sf"/>
</dbReference>
<feature type="transmembrane region" description="Helical" evidence="6">
    <location>
        <begin position="49"/>
        <end position="70"/>
    </location>
</feature>
<keyword evidence="3 6" id="KW-0812">Transmembrane</keyword>
<dbReference type="SUPFAM" id="SSF103473">
    <property type="entry name" value="MFS general substrate transporter"/>
    <property type="match status" value="1"/>
</dbReference>
<keyword evidence="5 6" id="KW-0472">Membrane</keyword>
<gene>
    <name evidence="8" type="ORF">GO606_10675</name>
</gene>
<accession>A0ABX1PKV0</accession>
<comment type="caution">
    <text evidence="8">The sequence shown here is derived from an EMBL/GenBank/DDBJ whole genome shotgun (WGS) entry which is preliminary data.</text>
</comment>